<reference evidence="2" key="1">
    <citation type="submission" date="2017-12" db="EMBL/GenBank/DDBJ databases">
        <title>Draft genome sequence of Telmatospirillum siberiense 26-4b1T, an acidotolerant peatland alphaproteobacterium potentially involved in sulfur cycling.</title>
        <authorList>
            <person name="Hausmann B."/>
            <person name="Pjevac P."/>
            <person name="Schreck K."/>
            <person name="Herbold C.W."/>
            <person name="Daims H."/>
            <person name="Wagner M."/>
            <person name="Pester M."/>
            <person name="Loy A."/>
        </authorList>
    </citation>
    <scope>NUCLEOTIDE SEQUENCE [LARGE SCALE GENOMIC DNA]</scope>
    <source>
        <strain evidence="2">26-4b1</strain>
    </source>
</reference>
<gene>
    <name evidence="1" type="ORF">CWS72_09540</name>
</gene>
<keyword evidence="2" id="KW-1185">Reference proteome</keyword>
<organism evidence="1 2">
    <name type="scientific">Telmatospirillum siberiense</name>
    <dbReference type="NCBI Taxonomy" id="382514"/>
    <lineage>
        <taxon>Bacteria</taxon>
        <taxon>Pseudomonadati</taxon>
        <taxon>Pseudomonadota</taxon>
        <taxon>Alphaproteobacteria</taxon>
        <taxon>Rhodospirillales</taxon>
        <taxon>Rhodospirillaceae</taxon>
        <taxon>Telmatospirillum</taxon>
    </lineage>
</organism>
<proteinExistence type="predicted"/>
<name>A0A2N3PWP6_9PROT</name>
<evidence type="ECO:0000313" key="2">
    <source>
        <dbReference type="Proteomes" id="UP000233293"/>
    </source>
</evidence>
<comment type="caution">
    <text evidence="1">The sequence shown here is derived from an EMBL/GenBank/DDBJ whole genome shotgun (WGS) entry which is preliminary data.</text>
</comment>
<accession>A0A2N3PWP6</accession>
<dbReference type="AlphaFoldDB" id="A0A2N3PWP6"/>
<protein>
    <submittedName>
        <fullName evidence="1">Uncharacterized protein</fullName>
    </submittedName>
</protein>
<sequence>MEKTGAGMRAGGRAVLHLLTAALSGVLCLAGPVAAQSPNGAVPQSWSSYAGLVGRQFQVWLMADDDVAYRFHKFLEDRAVGQQAVPQPPLQVKVWINADGQVGHVDFPSLGDARADADLRQLLTQKPLSEPPPPEMRQPLTLRLNLSFRS</sequence>
<dbReference type="Proteomes" id="UP000233293">
    <property type="component" value="Unassembled WGS sequence"/>
</dbReference>
<dbReference type="EMBL" id="PIUM01000008">
    <property type="protein sequence ID" value="PKU24819.1"/>
    <property type="molecule type" value="Genomic_DNA"/>
</dbReference>
<evidence type="ECO:0000313" key="1">
    <source>
        <dbReference type="EMBL" id="PKU24819.1"/>
    </source>
</evidence>